<dbReference type="PANTHER" id="PTHR31339:SF9">
    <property type="entry name" value="PLASMIN AND FIBRONECTIN-BINDING PROTEIN A"/>
    <property type="match status" value="1"/>
</dbReference>
<dbReference type="Gene3D" id="2.160.20.10">
    <property type="entry name" value="Single-stranded right-handed beta-helix, Pectin lyase-like"/>
    <property type="match status" value="1"/>
</dbReference>
<dbReference type="Proteomes" id="UP001501442">
    <property type="component" value="Unassembled WGS sequence"/>
</dbReference>
<keyword evidence="5" id="KW-0732">Signal</keyword>
<name>A0ABP8UT35_9ACTN</name>
<evidence type="ECO:0000256" key="4">
    <source>
        <dbReference type="RuleBase" id="RU361169"/>
    </source>
</evidence>
<dbReference type="PANTHER" id="PTHR31339">
    <property type="entry name" value="PECTIN LYASE-RELATED"/>
    <property type="match status" value="1"/>
</dbReference>
<dbReference type="InterPro" id="IPR000743">
    <property type="entry name" value="Glyco_hydro_28"/>
</dbReference>
<comment type="similarity">
    <text evidence="1 4">Belongs to the glycosyl hydrolase 28 family.</text>
</comment>
<keyword evidence="7" id="KW-1185">Reference proteome</keyword>
<dbReference type="Pfam" id="PF00295">
    <property type="entry name" value="Glyco_hydro_28"/>
    <property type="match status" value="1"/>
</dbReference>
<feature type="signal peptide" evidence="5">
    <location>
        <begin position="1"/>
        <end position="26"/>
    </location>
</feature>
<keyword evidence="2 4" id="KW-0378">Hydrolase</keyword>
<accession>A0ABP8UT35</accession>
<dbReference type="SMART" id="SM00710">
    <property type="entry name" value="PbH1"/>
    <property type="match status" value="5"/>
</dbReference>
<dbReference type="InterPro" id="IPR006626">
    <property type="entry name" value="PbH1"/>
</dbReference>
<keyword evidence="3 4" id="KW-0326">Glycosidase</keyword>
<evidence type="ECO:0000256" key="2">
    <source>
        <dbReference type="ARBA" id="ARBA00022801"/>
    </source>
</evidence>
<protein>
    <submittedName>
        <fullName evidence="6">Glycosyl hydrolase family 28 protein</fullName>
    </submittedName>
</protein>
<reference evidence="7" key="1">
    <citation type="journal article" date="2019" name="Int. J. Syst. Evol. Microbiol.">
        <title>The Global Catalogue of Microorganisms (GCM) 10K type strain sequencing project: providing services to taxonomists for standard genome sequencing and annotation.</title>
        <authorList>
            <consortium name="The Broad Institute Genomics Platform"/>
            <consortium name="The Broad Institute Genome Sequencing Center for Infectious Disease"/>
            <person name="Wu L."/>
            <person name="Ma J."/>
        </authorList>
    </citation>
    <scope>NUCLEOTIDE SEQUENCE [LARGE SCALE GENOMIC DNA]</scope>
    <source>
        <strain evidence="7">JCM 17939</strain>
    </source>
</reference>
<gene>
    <name evidence="6" type="ORF">GCM10023196_101490</name>
</gene>
<evidence type="ECO:0000313" key="6">
    <source>
        <dbReference type="EMBL" id="GAA4639527.1"/>
    </source>
</evidence>
<proteinExistence type="inferred from homology"/>
<evidence type="ECO:0000313" key="7">
    <source>
        <dbReference type="Proteomes" id="UP001501442"/>
    </source>
</evidence>
<dbReference type="InterPro" id="IPR012334">
    <property type="entry name" value="Pectin_lyas_fold"/>
</dbReference>
<feature type="chain" id="PRO_5046655320" evidence="5">
    <location>
        <begin position="27"/>
        <end position="500"/>
    </location>
</feature>
<evidence type="ECO:0000256" key="3">
    <source>
        <dbReference type="ARBA" id="ARBA00023295"/>
    </source>
</evidence>
<dbReference type="InterPro" id="IPR011050">
    <property type="entry name" value="Pectin_lyase_fold/virulence"/>
</dbReference>
<sequence>MRRSLIPATGLAAAGLVVLTLTPATAATSAAPSRGTSAAAFGADAAAVGDVATRAVAVASGDSRTVSEPVRPATCVALPAGLTASSRKFTGSQEASPPDTDRVQAALTQCAGTGKAVELTASGTNTAFLTGPLTIGGGVTLLIDSGVTLYGSLNPAGYQVSGKPTCGTVADDSGGCKPLITVSGAHAGLMGVRDSSGHQGTVDARGDLPLYGQSASWWDIALQAKNSGKKQNNPRMVQASGDDFTVYDVNLINSPNFHIAYKGNGFTVWGVRIKTPATAKNTDGIDPSGSNVTINDSYIEAGDDGIAIKAGSSSATNMTIENSHFYGTHGISIGSETNAGASNILFRNNTVSGKDSAGNVSTSNNGIRIKSDSSRGGKVSRVTYQNTCLTGVKEPLVFDPYYSSSTGSLIPSFTDVLVDGARAVSSPSGTVSTLDGYSASYPLGLTLRNVQFDVTKTTAQYAAIGVYNTDLAPSGTGVTVTSVSGGGSVPTCTFPAFPKL</sequence>
<dbReference type="RefSeq" id="WP_345443022.1">
    <property type="nucleotide sequence ID" value="NZ_BAABHK010000027.1"/>
</dbReference>
<evidence type="ECO:0000256" key="5">
    <source>
        <dbReference type="SAM" id="SignalP"/>
    </source>
</evidence>
<dbReference type="InterPro" id="IPR051801">
    <property type="entry name" value="GH28_Enzymes"/>
</dbReference>
<dbReference type="SUPFAM" id="SSF51126">
    <property type="entry name" value="Pectin lyase-like"/>
    <property type="match status" value="1"/>
</dbReference>
<comment type="caution">
    <text evidence="6">The sequence shown here is derived from an EMBL/GenBank/DDBJ whole genome shotgun (WGS) entry which is preliminary data.</text>
</comment>
<dbReference type="EMBL" id="BAABHK010000027">
    <property type="protein sequence ID" value="GAA4639527.1"/>
    <property type="molecule type" value="Genomic_DNA"/>
</dbReference>
<organism evidence="6 7">
    <name type="scientific">Actinoallomurus vinaceus</name>
    <dbReference type="NCBI Taxonomy" id="1080074"/>
    <lineage>
        <taxon>Bacteria</taxon>
        <taxon>Bacillati</taxon>
        <taxon>Actinomycetota</taxon>
        <taxon>Actinomycetes</taxon>
        <taxon>Streptosporangiales</taxon>
        <taxon>Thermomonosporaceae</taxon>
        <taxon>Actinoallomurus</taxon>
    </lineage>
</organism>
<evidence type="ECO:0000256" key="1">
    <source>
        <dbReference type="ARBA" id="ARBA00008834"/>
    </source>
</evidence>
<dbReference type="GO" id="GO:0016787">
    <property type="term" value="F:hydrolase activity"/>
    <property type="evidence" value="ECO:0007669"/>
    <property type="project" value="UniProtKB-KW"/>
</dbReference>